<accession>F2GC83</accession>
<protein>
    <submittedName>
        <fullName evidence="1">Uncharacterized protein</fullName>
    </submittedName>
</protein>
<reference evidence="1 2" key="1">
    <citation type="journal article" date="2008" name="ISME J.">
        <title>Comparative genomics of two ecotypes of the marine planktonic copiotroph Alteromonas macleodii suggests alternative lifestyles associated with different kinds of particulate organic matter.</title>
        <authorList>
            <person name="Ivars-Martinez E."/>
            <person name="Martin-Cuadrado A.B."/>
            <person name="D'Auria G."/>
            <person name="Mira A."/>
            <person name="Ferriera S."/>
            <person name="Johnson J."/>
            <person name="Friedman R."/>
            <person name="Rodriguez-Valera F."/>
        </authorList>
    </citation>
    <scope>NUCLEOTIDE SEQUENCE [LARGE SCALE GENOMIC DNA]</scope>
    <source>
        <strain evidence="2">DSM 17117 / CIP 110805 / LMG 28347 / Deep ecotype</strain>
    </source>
</reference>
<dbReference type="KEGG" id="amc:MADE_1014525"/>
<dbReference type="AlphaFoldDB" id="F2GC83"/>
<dbReference type="HOGENOM" id="CLU_1782803_0_0_6"/>
<evidence type="ECO:0000313" key="1">
    <source>
        <dbReference type="EMBL" id="AEA99039.1"/>
    </source>
</evidence>
<sequence length="145" mass="15976">MAWNVSGSWNVSGEFGSYELPYYTPIVGLVDGVKVKYTPVTLFDFSDNFLVCTVQYKDGTAVSTDLFREAFYSLADQLGEVKITADMTSGVSFKDGKILIHIDDALLDFNGQGMHQLVVITEDGHKLPPVFLEKVKIISTLQEAG</sequence>
<dbReference type="Proteomes" id="UP000001870">
    <property type="component" value="Chromosome"/>
</dbReference>
<dbReference type="RefSeq" id="WP_012519331.1">
    <property type="nucleotide sequence ID" value="NC_011138.3"/>
</dbReference>
<dbReference type="EMBL" id="CP001103">
    <property type="protein sequence ID" value="AEA99039.1"/>
    <property type="molecule type" value="Genomic_DNA"/>
</dbReference>
<gene>
    <name evidence="1" type="ordered locus">MADE_1014525</name>
</gene>
<proteinExistence type="predicted"/>
<evidence type="ECO:0000313" key="2">
    <source>
        <dbReference type="Proteomes" id="UP000001870"/>
    </source>
</evidence>
<name>F2GC83_ALTMD</name>
<reference evidence="1 2" key="2">
    <citation type="journal article" date="2015" name="Antonie Van Leeuwenhoek">
        <title>Ecophysiological diversity of a novel member of the genus Alteromonas, and description of Alteromonas mediterranea sp. nov.</title>
        <authorList>
            <person name="Ivanova E.P."/>
            <person name="Lopez-Perez M."/>
            <person name="Zabalos M."/>
            <person name="Nguyen S.H."/>
            <person name="Webb H.K."/>
            <person name="Ryan J."/>
            <person name="Lagutin K."/>
            <person name="Vyssotski M."/>
            <person name="Crawford R.J."/>
            <person name="Rodriguez-Valera F."/>
        </authorList>
    </citation>
    <scope>NUCLEOTIDE SEQUENCE [LARGE SCALE GENOMIC DNA]</scope>
    <source>
        <strain evidence="2">DSM 17117 / CIP 110805 / LMG 28347 / Deep ecotype</strain>
    </source>
</reference>
<keyword evidence="2" id="KW-1185">Reference proteome</keyword>
<organism evidence="1 2">
    <name type="scientific">Alteromonas mediterranea (strain DSM 17117 / CIP 110805 / LMG 28347 / Deep ecotype)</name>
    <dbReference type="NCBI Taxonomy" id="1774373"/>
    <lineage>
        <taxon>Bacteria</taxon>
        <taxon>Pseudomonadati</taxon>
        <taxon>Pseudomonadota</taxon>
        <taxon>Gammaproteobacteria</taxon>
        <taxon>Alteromonadales</taxon>
        <taxon>Alteromonadaceae</taxon>
        <taxon>Alteromonas/Salinimonas group</taxon>
        <taxon>Alteromonas</taxon>
    </lineage>
</organism>